<feature type="compositionally biased region" description="Polar residues" evidence="3">
    <location>
        <begin position="181"/>
        <end position="191"/>
    </location>
</feature>
<keyword evidence="2" id="KW-0539">Nucleus</keyword>
<feature type="region of interest" description="Disordered" evidence="3">
    <location>
        <begin position="347"/>
        <end position="377"/>
    </location>
</feature>
<organism evidence="5 6">
    <name type="scientific">Pythium oligandrum</name>
    <name type="common">Mycoparasitic fungus</name>
    <dbReference type="NCBI Taxonomy" id="41045"/>
    <lineage>
        <taxon>Eukaryota</taxon>
        <taxon>Sar</taxon>
        <taxon>Stramenopiles</taxon>
        <taxon>Oomycota</taxon>
        <taxon>Peronosporomycetes</taxon>
        <taxon>Pythiales</taxon>
        <taxon>Pythiaceae</taxon>
        <taxon>Pythium</taxon>
    </lineage>
</organism>
<name>A0A8K1FFK9_PYTOL</name>
<dbReference type="PROSITE" id="PS50013">
    <property type="entry name" value="CHROMO_2"/>
    <property type="match status" value="2"/>
</dbReference>
<feature type="compositionally biased region" description="Basic residues" evidence="3">
    <location>
        <begin position="347"/>
        <end position="357"/>
    </location>
</feature>
<evidence type="ECO:0000256" key="1">
    <source>
        <dbReference type="ARBA" id="ARBA00004123"/>
    </source>
</evidence>
<proteinExistence type="predicted"/>
<comment type="caution">
    <text evidence="5">The sequence shown here is derived from an EMBL/GenBank/DDBJ whole genome shotgun (WGS) entry which is preliminary data.</text>
</comment>
<protein>
    <recommendedName>
        <fullName evidence="4">Chromo domain-containing protein</fullName>
    </recommendedName>
</protein>
<dbReference type="CDD" id="cd00024">
    <property type="entry name" value="CD_CSD"/>
    <property type="match status" value="1"/>
</dbReference>
<dbReference type="GO" id="GO:0005634">
    <property type="term" value="C:nucleus"/>
    <property type="evidence" value="ECO:0007669"/>
    <property type="project" value="UniProtKB-SubCell"/>
</dbReference>
<dbReference type="SMART" id="SM00298">
    <property type="entry name" value="CHROMO"/>
    <property type="match status" value="2"/>
</dbReference>
<feature type="domain" description="Chromo" evidence="4">
    <location>
        <begin position="218"/>
        <end position="278"/>
    </location>
</feature>
<sequence>MDTPRLSAPNTPLRSETSALDTQEWLKTALIPATDKLAVSWMKVEEKQLALTDQIRKSLLSSDDAMRFGLERIQQLNENLSMLLDDSTDAMQEVMQQLRRIPERKSEVSAFDEYFATTASVADSDWDRESTLTSLTNATTPSEMLPSEPMDDASIHQLLVTNSRRLLDEQQTPRGDAPSTPAFSPSVTPRGTHSRKRKHERTTKKRRTLLENQRLAAYTALQVLERRRPSGQRTQEYLIKWDGGIEPTWHTLSRCPEHAKELVLAFIRLQQSKRMRSVQHEVKQEDGTHEGDLYTVDTIVDDRIRVGKKEYYVRWDGYDSSENTWEPAEKLRREVASVVDEYERKLARNARRRHQRATMRSNESKVHQARGSMATPY</sequence>
<dbReference type="InterPro" id="IPR016197">
    <property type="entry name" value="Chromo-like_dom_sf"/>
</dbReference>
<gene>
    <name evidence="5" type="ORF">Poli38472_010833</name>
</gene>
<dbReference type="PROSITE" id="PS00598">
    <property type="entry name" value="CHROMO_1"/>
    <property type="match status" value="1"/>
</dbReference>
<dbReference type="EMBL" id="SPLM01000075">
    <property type="protein sequence ID" value="TMW61770.1"/>
    <property type="molecule type" value="Genomic_DNA"/>
</dbReference>
<dbReference type="AlphaFoldDB" id="A0A8K1FFK9"/>
<dbReference type="Gene3D" id="2.40.50.40">
    <property type="match status" value="1"/>
</dbReference>
<dbReference type="SUPFAM" id="SSF54160">
    <property type="entry name" value="Chromo domain-like"/>
    <property type="match status" value="2"/>
</dbReference>
<evidence type="ECO:0000259" key="4">
    <source>
        <dbReference type="PROSITE" id="PS50013"/>
    </source>
</evidence>
<reference evidence="5" key="1">
    <citation type="submission" date="2019-03" db="EMBL/GenBank/DDBJ databases">
        <title>Long read genome sequence of the mycoparasitic Pythium oligandrum ATCC 38472 isolated from sugarbeet rhizosphere.</title>
        <authorList>
            <person name="Gaulin E."/>
        </authorList>
    </citation>
    <scope>NUCLEOTIDE SEQUENCE</scope>
    <source>
        <strain evidence="5">ATCC 38472_TT</strain>
    </source>
</reference>
<dbReference type="InterPro" id="IPR023779">
    <property type="entry name" value="Chromodomain_CS"/>
</dbReference>
<dbReference type="OrthoDB" id="433924at2759"/>
<comment type="subcellular location">
    <subcellularLocation>
        <location evidence="1">Nucleus</location>
    </subcellularLocation>
</comment>
<feature type="domain" description="Chromo" evidence="4">
    <location>
        <begin position="294"/>
        <end position="345"/>
    </location>
</feature>
<dbReference type="InterPro" id="IPR023780">
    <property type="entry name" value="Chromo_domain"/>
</dbReference>
<dbReference type="InterPro" id="IPR051219">
    <property type="entry name" value="Heterochromatin_chromo-domain"/>
</dbReference>
<evidence type="ECO:0000256" key="3">
    <source>
        <dbReference type="SAM" id="MobiDB-lite"/>
    </source>
</evidence>
<dbReference type="PANTHER" id="PTHR22812">
    <property type="entry name" value="CHROMOBOX PROTEIN"/>
    <property type="match status" value="1"/>
</dbReference>
<evidence type="ECO:0000313" key="5">
    <source>
        <dbReference type="EMBL" id="TMW61770.1"/>
    </source>
</evidence>
<feature type="compositionally biased region" description="Basic residues" evidence="3">
    <location>
        <begin position="192"/>
        <end position="207"/>
    </location>
</feature>
<dbReference type="Pfam" id="PF00385">
    <property type="entry name" value="Chromo"/>
    <property type="match status" value="1"/>
</dbReference>
<evidence type="ECO:0000256" key="2">
    <source>
        <dbReference type="ARBA" id="ARBA00023242"/>
    </source>
</evidence>
<evidence type="ECO:0000313" key="6">
    <source>
        <dbReference type="Proteomes" id="UP000794436"/>
    </source>
</evidence>
<dbReference type="InterPro" id="IPR000953">
    <property type="entry name" value="Chromo/chromo_shadow_dom"/>
</dbReference>
<dbReference type="Proteomes" id="UP000794436">
    <property type="component" value="Unassembled WGS sequence"/>
</dbReference>
<feature type="region of interest" description="Disordered" evidence="3">
    <location>
        <begin position="170"/>
        <end position="207"/>
    </location>
</feature>
<keyword evidence="6" id="KW-1185">Reference proteome</keyword>
<accession>A0A8K1FFK9</accession>